<dbReference type="Proteomes" id="UP001642464">
    <property type="component" value="Unassembled WGS sequence"/>
</dbReference>
<gene>
    <name evidence="1" type="ORF">SCF082_LOCUS12908</name>
</gene>
<evidence type="ECO:0000313" key="1">
    <source>
        <dbReference type="EMBL" id="CAK9015774.1"/>
    </source>
</evidence>
<reference evidence="1 2" key="1">
    <citation type="submission" date="2024-02" db="EMBL/GenBank/DDBJ databases">
        <authorList>
            <person name="Chen Y."/>
            <person name="Shah S."/>
            <person name="Dougan E. K."/>
            <person name="Thang M."/>
            <person name="Chan C."/>
        </authorList>
    </citation>
    <scope>NUCLEOTIDE SEQUENCE [LARGE SCALE GENOMIC DNA]</scope>
</reference>
<protein>
    <submittedName>
        <fullName evidence="1">Mitochondrial</fullName>
    </submittedName>
</protein>
<name>A0ABP0JNW2_9DINO</name>
<accession>A0ABP0JNW2</accession>
<dbReference type="EMBL" id="CAXAMM010007894">
    <property type="protein sequence ID" value="CAK9015774.1"/>
    <property type="molecule type" value="Genomic_DNA"/>
</dbReference>
<comment type="caution">
    <text evidence="1">The sequence shown here is derived from an EMBL/GenBank/DDBJ whole genome shotgun (WGS) entry which is preliminary data.</text>
</comment>
<keyword evidence="2" id="KW-1185">Reference proteome</keyword>
<organism evidence="1 2">
    <name type="scientific">Durusdinium trenchii</name>
    <dbReference type="NCBI Taxonomy" id="1381693"/>
    <lineage>
        <taxon>Eukaryota</taxon>
        <taxon>Sar</taxon>
        <taxon>Alveolata</taxon>
        <taxon>Dinophyceae</taxon>
        <taxon>Suessiales</taxon>
        <taxon>Symbiodiniaceae</taxon>
        <taxon>Durusdinium</taxon>
    </lineage>
</organism>
<sequence length="360" mass="41038">MLFPDLPEQEPKEGREAQLVKKAVDQHAGCGNVFVDCSSSTGWRINAANVCPALTPSHPYYSTYLKRYLTGVDFMHLQGHFESTMPKECYDWLVQNQKLAMDLSGNSFSSTVCQAAIMSAFAAAPEAVQSMGYCSEKQPEPVQELVHRPILKRIRAKRSAPEYDSCVPAKMKAYDKAKEDKAPNPCRWVEEQNLPGYYRCCFYKWKKERQQHHWSLLCSSAPKMMKRCKEVPNLLKDMLGLKKKFCQRAAKESPDMTSILPAAFERVVADCVAERVSTGEEVTFHYVESVLEVAIEQWNMAIKGLHDHNERDLLASMDEGFSATRSIEDHLEEFSKRLSELRPIALTRSSSNFLKLYSNW</sequence>
<evidence type="ECO:0000313" key="2">
    <source>
        <dbReference type="Proteomes" id="UP001642464"/>
    </source>
</evidence>
<proteinExistence type="predicted"/>